<name>A0AA39SXZ7_ACESA</name>
<dbReference type="EMBL" id="JAUESC010000003">
    <property type="protein sequence ID" value="KAK0601777.1"/>
    <property type="molecule type" value="Genomic_DNA"/>
</dbReference>
<keyword evidence="2" id="KW-1185">Reference proteome</keyword>
<accession>A0AA39SXZ7</accession>
<evidence type="ECO:0000313" key="1">
    <source>
        <dbReference type="EMBL" id="KAK0601777.1"/>
    </source>
</evidence>
<evidence type="ECO:0000313" key="2">
    <source>
        <dbReference type="Proteomes" id="UP001168877"/>
    </source>
</evidence>
<gene>
    <name evidence="1" type="ORF">LWI29_027317</name>
</gene>
<comment type="caution">
    <text evidence="1">The sequence shown here is derived from an EMBL/GenBank/DDBJ whole genome shotgun (WGS) entry which is preliminary data.</text>
</comment>
<reference evidence="1" key="2">
    <citation type="submission" date="2023-06" db="EMBL/GenBank/DDBJ databases">
        <authorList>
            <person name="Swenson N.G."/>
            <person name="Wegrzyn J.L."/>
            <person name="Mcevoy S.L."/>
        </authorList>
    </citation>
    <scope>NUCLEOTIDE SEQUENCE</scope>
    <source>
        <strain evidence="1">NS2018</strain>
        <tissue evidence="1">Leaf</tissue>
    </source>
</reference>
<organism evidence="1 2">
    <name type="scientific">Acer saccharum</name>
    <name type="common">Sugar maple</name>
    <dbReference type="NCBI Taxonomy" id="4024"/>
    <lineage>
        <taxon>Eukaryota</taxon>
        <taxon>Viridiplantae</taxon>
        <taxon>Streptophyta</taxon>
        <taxon>Embryophyta</taxon>
        <taxon>Tracheophyta</taxon>
        <taxon>Spermatophyta</taxon>
        <taxon>Magnoliopsida</taxon>
        <taxon>eudicotyledons</taxon>
        <taxon>Gunneridae</taxon>
        <taxon>Pentapetalae</taxon>
        <taxon>rosids</taxon>
        <taxon>malvids</taxon>
        <taxon>Sapindales</taxon>
        <taxon>Sapindaceae</taxon>
        <taxon>Hippocastanoideae</taxon>
        <taxon>Acereae</taxon>
        <taxon>Acer</taxon>
    </lineage>
</organism>
<dbReference type="Proteomes" id="UP001168877">
    <property type="component" value="Unassembled WGS sequence"/>
</dbReference>
<proteinExistence type="predicted"/>
<protein>
    <submittedName>
        <fullName evidence="1">Uncharacterized protein</fullName>
    </submittedName>
</protein>
<reference evidence="1" key="1">
    <citation type="journal article" date="2022" name="Plant J.">
        <title>Strategies of tolerance reflected in two North American maple genomes.</title>
        <authorList>
            <person name="McEvoy S.L."/>
            <person name="Sezen U.U."/>
            <person name="Trouern-Trend A."/>
            <person name="McMahon S.M."/>
            <person name="Schaberg P.G."/>
            <person name="Yang J."/>
            <person name="Wegrzyn J.L."/>
            <person name="Swenson N.G."/>
        </authorList>
    </citation>
    <scope>NUCLEOTIDE SEQUENCE</scope>
    <source>
        <strain evidence="1">NS2018</strain>
    </source>
</reference>
<sequence>MTNKRLENVVHESHESAWCIAQPKHYNLPLVKTFHSLKCNLPFVPKMNKYMVISTLEVQLGEDGRIGKLVHQFFETRHQEAIFDAVCLPVDSKAKKRKFKQDHIKTTTTIDDDSPEVFDSTGDNDEVFDGSPTTPASLLTLILSIKHSSRQSI</sequence>
<dbReference type="AlphaFoldDB" id="A0AA39SXZ7"/>